<dbReference type="EMBL" id="UOEG01000017">
    <property type="protein sequence ID" value="VAV87882.1"/>
    <property type="molecule type" value="Genomic_DNA"/>
</dbReference>
<dbReference type="AlphaFoldDB" id="A0A3B0R5T4"/>
<accession>A0A3B0R5T4</accession>
<gene>
    <name evidence="1" type="ORF">MNBD_ALPHA07-2331</name>
</gene>
<protein>
    <submittedName>
        <fullName evidence="1">Uncharacterized protein</fullName>
    </submittedName>
</protein>
<proteinExistence type="predicted"/>
<evidence type="ECO:0000313" key="1">
    <source>
        <dbReference type="EMBL" id="VAV87882.1"/>
    </source>
</evidence>
<sequence>MSTSPNSPEIDLFIIGGGVNG</sequence>
<reference evidence="1" key="1">
    <citation type="submission" date="2018-06" db="EMBL/GenBank/DDBJ databases">
        <authorList>
            <person name="Zhirakovskaya E."/>
        </authorList>
    </citation>
    <scope>NUCLEOTIDE SEQUENCE</scope>
</reference>
<feature type="non-terminal residue" evidence="1">
    <location>
        <position position="21"/>
    </location>
</feature>
<name>A0A3B0R5T4_9ZZZZ</name>
<organism evidence="1">
    <name type="scientific">hydrothermal vent metagenome</name>
    <dbReference type="NCBI Taxonomy" id="652676"/>
    <lineage>
        <taxon>unclassified sequences</taxon>
        <taxon>metagenomes</taxon>
        <taxon>ecological metagenomes</taxon>
    </lineage>
</organism>